<dbReference type="Proteomes" id="UP000051966">
    <property type="component" value="Unassembled WGS sequence"/>
</dbReference>
<proteinExistence type="predicted"/>
<dbReference type="PATRIC" id="fig|1423743.5.peg.613"/>
<dbReference type="OrthoDB" id="9885565at2"/>
<name>A0A0R1W304_9LACO</name>
<accession>A0A0R1W304</accession>
<dbReference type="EMBL" id="AZFY01000014">
    <property type="protein sequence ID" value="KRM12240.1"/>
    <property type="molecule type" value="Genomic_DNA"/>
</dbReference>
<gene>
    <name evidence="1" type="ORF">FD41_GL000598</name>
</gene>
<keyword evidence="2" id="KW-1185">Reference proteome</keyword>
<dbReference type="RefSeq" id="WP_035181576.1">
    <property type="nucleotide sequence ID" value="NZ_AZFY01000014.1"/>
</dbReference>
<dbReference type="AlphaFoldDB" id="A0A0R1W304"/>
<organism evidence="1 2">
    <name type="scientific">Lentilactobacillus farraginis DSM 18382 = JCM 14108</name>
    <dbReference type="NCBI Taxonomy" id="1423743"/>
    <lineage>
        <taxon>Bacteria</taxon>
        <taxon>Bacillati</taxon>
        <taxon>Bacillota</taxon>
        <taxon>Bacilli</taxon>
        <taxon>Lactobacillales</taxon>
        <taxon>Lactobacillaceae</taxon>
        <taxon>Lentilactobacillus</taxon>
    </lineage>
</organism>
<comment type="caution">
    <text evidence="1">The sequence shown here is derived from an EMBL/GenBank/DDBJ whole genome shotgun (WGS) entry which is preliminary data.</text>
</comment>
<protein>
    <submittedName>
        <fullName evidence="1">Uncharacterized protein</fullName>
    </submittedName>
</protein>
<evidence type="ECO:0000313" key="2">
    <source>
        <dbReference type="Proteomes" id="UP000051966"/>
    </source>
</evidence>
<evidence type="ECO:0000313" key="1">
    <source>
        <dbReference type="EMBL" id="KRM12240.1"/>
    </source>
</evidence>
<reference evidence="1 2" key="1">
    <citation type="journal article" date="2015" name="Genome Announc.">
        <title>Expanding the biotechnology potential of lactobacilli through comparative genomics of 213 strains and associated genera.</title>
        <authorList>
            <person name="Sun Z."/>
            <person name="Harris H.M."/>
            <person name="McCann A."/>
            <person name="Guo C."/>
            <person name="Argimon S."/>
            <person name="Zhang W."/>
            <person name="Yang X."/>
            <person name="Jeffery I.B."/>
            <person name="Cooney J.C."/>
            <person name="Kagawa T.F."/>
            <person name="Liu W."/>
            <person name="Song Y."/>
            <person name="Salvetti E."/>
            <person name="Wrobel A."/>
            <person name="Rasinkangas P."/>
            <person name="Parkhill J."/>
            <person name="Rea M.C."/>
            <person name="O'Sullivan O."/>
            <person name="Ritari J."/>
            <person name="Douillard F.P."/>
            <person name="Paul Ross R."/>
            <person name="Yang R."/>
            <person name="Briner A.E."/>
            <person name="Felis G.E."/>
            <person name="de Vos W.M."/>
            <person name="Barrangou R."/>
            <person name="Klaenhammer T.R."/>
            <person name="Caufield P.W."/>
            <person name="Cui Y."/>
            <person name="Zhang H."/>
            <person name="O'Toole P.W."/>
        </authorList>
    </citation>
    <scope>NUCLEOTIDE SEQUENCE [LARGE SCALE GENOMIC DNA]</scope>
    <source>
        <strain evidence="1 2">DSM 18382</strain>
    </source>
</reference>
<sequence>MHRLKSAMIMLMAVISFSFFFSINSLAESGYNKVPKVLIGKYWKINKSKNGSSAKYFWGSKREYVFKRVGKKKLVSKIHYSIKYHTGYILIGSDPRSANKYIWWYLRPFDHFKKIQVGFTTISKKKTPKGLPSQYAKSIAYRINKDGAPIHS</sequence>